<dbReference type="AlphaFoldDB" id="A0A918YX12"/>
<reference evidence="1" key="1">
    <citation type="journal article" date="2014" name="Int. J. Syst. Evol. Microbiol.">
        <title>Complete genome sequence of Corynebacterium casei LMG S-19264T (=DSM 44701T), isolated from a smear-ripened cheese.</title>
        <authorList>
            <consortium name="US DOE Joint Genome Institute (JGI-PGF)"/>
            <person name="Walter F."/>
            <person name="Albersmeier A."/>
            <person name="Kalinowski J."/>
            <person name="Ruckert C."/>
        </authorList>
    </citation>
    <scope>NUCLEOTIDE SEQUENCE</scope>
    <source>
        <strain evidence="1">CGMCC 4.7403</strain>
    </source>
</reference>
<accession>A0A918YX12</accession>
<gene>
    <name evidence="1" type="ORF">GCM10017771_42040</name>
</gene>
<keyword evidence="2" id="KW-1185">Reference proteome</keyword>
<dbReference type="EMBL" id="BNAT01000014">
    <property type="protein sequence ID" value="GHE27394.1"/>
    <property type="molecule type" value="Genomic_DNA"/>
</dbReference>
<proteinExistence type="predicted"/>
<protein>
    <submittedName>
        <fullName evidence="1">Uncharacterized protein</fullName>
    </submittedName>
</protein>
<comment type="caution">
    <text evidence="1">The sequence shown here is derived from an EMBL/GenBank/DDBJ whole genome shotgun (WGS) entry which is preliminary data.</text>
</comment>
<evidence type="ECO:0000313" key="1">
    <source>
        <dbReference type="EMBL" id="GHE27394.1"/>
    </source>
</evidence>
<organism evidence="1 2">
    <name type="scientific">Streptomyces capitiformicae</name>
    <dbReference type="NCBI Taxonomy" id="2014920"/>
    <lineage>
        <taxon>Bacteria</taxon>
        <taxon>Bacillati</taxon>
        <taxon>Actinomycetota</taxon>
        <taxon>Actinomycetes</taxon>
        <taxon>Kitasatosporales</taxon>
        <taxon>Streptomycetaceae</taxon>
        <taxon>Streptomyces</taxon>
    </lineage>
</organism>
<evidence type="ECO:0000313" key="2">
    <source>
        <dbReference type="Proteomes" id="UP000603227"/>
    </source>
</evidence>
<sequence length="88" mass="9415">MLTRAPSGDTPDTITADIVEGMPKITVELTPEELAEVNEHARSLGKSTRALAHDLLVADAQRAAFLRSVDKGIEIGMAAFADAPEGWR</sequence>
<reference evidence="1" key="2">
    <citation type="submission" date="2020-09" db="EMBL/GenBank/DDBJ databases">
        <authorList>
            <person name="Sun Q."/>
            <person name="Zhou Y."/>
        </authorList>
    </citation>
    <scope>NUCLEOTIDE SEQUENCE</scope>
    <source>
        <strain evidence="1">CGMCC 4.7403</strain>
    </source>
</reference>
<dbReference type="Proteomes" id="UP000603227">
    <property type="component" value="Unassembled WGS sequence"/>
</dbReference>
<name>A0A918YX12_9ACTN</name>